<evidence type="ECO:0000256" key="1">
    <source>
        <dbReference type="SAM" id="Phobius"/>
    </source>
</evidence>
<keyword evidence="3" id="KW-1185">Reference proteome</keyword>
<dbReference type="EMBL" id="JBBKTX010000003">
    <property type="protein sequence ID" value="MFK4751461.1"/>
    <property type="molecule type" value="Genomic_DNA"/>
</dbReference>
<protein>
    <submittedName>
        <fullName evidence="2">DUF2730 family protein</fullName>
    </submittedName>
</protein>
<feature type="transmembrane region" description="Helical" evidence="1">
    <location>
        <begin position="12"/>
        <end position="32"/>
    </location>
</feature>
<keyword evidence="1" id="KW-0812">Transmembrane</keyword>
<dbReference type="InterPro" id="IPR020269">
    <property type="entry name" value="Phage_Mu_Releasin"/>
</dbReference>
<evidence type="ECO:0000313" key="2">
    <source>
        <dbReference type="EMBL" id="MFK4751461.1"/>
    </source>
</evidence>
<comment type="caution">
    <text evidence="2">The sequence shown here is derived from an EMBL/GenBank/DDBJ whole genome shotgun (WGS) entry which is preliminary data.</text>
</comment>
<gene>
    <name evidence="2" type="ORF">WG929_03460</name>
</gene>
<dbReference type="Proteomes" id="UP001620597">
    <property type="component" value="Unassembled WGS sequence"/>
</dbReference>
<keyword evidence="1" id="KW-1133">Transmembrane helix</keyword>
<evidence type="ECO:0000313" key="3">
    <source>
        <dbReference type="Proteomes" id="UP001620597"/>
    </source>
</evidence>
<sequence length="107" mass="12307">MEPTEINYQAMQFWFSVANAAITAAIALYVWLASRQRATKKDIDEMDDRLIRIEKDVEHAPSRADFEKMNDRITQIGNSVTGVEGELRQINHSLQLINDHLLNNRGH</sequence>
<dbReference type="Pfam" id="PF10805">
    <property type="entry name" value="DUF2730"/>
    <property type="match status" value="1"/>
</dbReference>
<organism evidence="2 3">
    <name type="scientific">Oceanobacter antarcticus</name>
    <dbReference type="NCBI Taxonomy" id="3133425"/>
    <lineage>
        <taxon>Bacteria</taxon>
        <taxon>Pseudomonadati</taxon>
        <taxon>Pseudomonadota</taxon>
        <taxon>Gammaproteobacteria</taxon>
        <taxon>Oceanospirillales</taxon>
        <taxon>Oceanospirillaceae</taxon>
        <taxon>Oceanobacter</taxon>
    </lineage>
</organism>
<accession>A0ABW8NEZ5</accession>
<name>A0ABW8NEZ5_9GAMM</name>
<reference evidence="2 3" key="1">
    <citation type="submission" date="2024-03" db="EMBL/GenBank/DDBJ databases">
        <title>High-quality draft genome sequence of Oceanobacter sp. wDCs-4.</title>
        <authorList>
            <person name="Dong C."/>
        </authorList>
    </citation>
    <scope>NUCLEOTIDE SEQUENCE [LARGE SCALE GENOMIC DNA]</scope>
    <source>
        <strain evidence="3">wDCs-4</strain>
    </source>
</reference>
<keyword evidence="1" id="KW-0472">Membrane</keyword>
<dbReference type="RefSeq" id="WP_416204917.1">
    <property type="nucleotide sequence ID" value="NZ_JBBKTX010000003.1"/>
</dbReference>
<proteinExistence type="predicted"/>